<evidence type="ECO:0000313" key="4">
    <source>
        <dbReference type="EMBL" id="CUV65399.1"/>
    </source>
</evidence>
<dbReference type="InterPro" id="IPR008201">
    <property type="entry name" value="HepT-like"/>
</dbReference>
<dbReference type="GO" id="GO:0016787">
    <property type="term" value="F:hydrolase activity"/>
    <property type="evidence" value="ECO:0007669"/>
    <property type="project" value="UniProtKB-KW"/>
</dbReference>
<dbReference type="GO" id="GO:0004540">
    <property type="term" value="F:RNA nuclease activity"/>
    <property type="evidence" value="ECO:0007669"/>
    <property type="project" value="InterPro"/>
</dbReference>
<dbReference type="Pfam" id="PF01934">
    <property type="entry name" value="HepT-like"/>
    <property type="match status" value="1"/>
</dbReference>
<evidence type="ECO:0000256" key="2">
    <source>
        <dbReference type="ARBA" id="ARBA00022722"/>
    </source>
</evidence>
<sequence length="123" mass="14281">MFSEKAIQRVKVIDRKIEFINAIVKEKGSIFDALEDEQNSRASIMMHLTSIAEQFDKLLHNGELDILGYFDKQDIKGSYDLRNFIAHDYEGIDLCIVEDVISKRLPIIKMSITKIYKIDNKNK</sequence>
<keyword evidence="3" id="KW-0378">Hydrolase</keyword>
<evidence type="ECO:0000256" key="1">
    <source>
        <dbReference type="ARBA" id="ARBA00022649"/>
    </source>
</evidence>
<name>A0A0S4XM57_9BACT</name>
<keyword evidence="1" id="KW-1277">Toxin-antitoxin system</keyword>
<gene>
    <name evidence="4" type="ORF">BN3087_330014</name>
</gene>
<evidence type="ECO:0000256" key="3">
    <source>
        <dbReference type="ARBA" id="ARBA00022801"/>
    </source>
</evidence>
<reference evidence="4" key="1">
    <citation type="submission" date="2015-11" db="EMBL/GenBank/DDBJ databases">
        <authorList>
            <person name="Zhang Y."/>
            <person name="Guo Z."/>
        </authorList>
    </citation>
    <scope>NUCLEOTIDE SEQUENCE</scope>
    <source>
        <strain evidence="4">BN30871</strain>
    </source>
</reference>
<protein>
    <recommendedName>
        <fullName evidence="5">DUF86 domain-containing protein</fullName>
    </recommendedName>
</protein>
<dbReference type="EMBL" id="FAXN01000033">
    <property type="protein sequence ID" value="CUV65399.1"/>
    <property type="molecule type" value="Genomic_DNA"/>
</dbReference>
<proteinExistence type="predicted"/>
<accession>A0A0S4XM57</accession>
<organism evidence="4">
    <name type="scientific">Sulfurovum sp. enrichment culture clone C5</name>
    <dbReference type="NCBI Taxonomy" id="497650"/>
    <lineage>
        <taxon>Bacteria</taxon>
        <taxon>Pseudomonadati</taxon>
        <taxon>Campylobacterota</taxon>
        <taxon>Epsilonproteobacteria</taxon>
        <taxon>Campylobacterales</taxon>
        <taxon>Sulfurovaceae</taxon>
        <taxon>Sulfurovum</taxon>
        <taxon>environmental samples</taxon>
    </lineage>
</organism>
<dbReference type="AlphaFoldDB" id="A0A0S4XM57"/>
<evidence type="ECO:0008006" key="5">
    <source>
        <dbReference type="Google" id="ProtNLM"/>
    </source>
</evidence>
<dbReference type="GO" id="GO:0110001">
    <property type="term" value="C:toxin-antitoxin complex"/>
    <property type="evidence" value="ECO:0007669"/>
    <property type="project" value="InterPro"/>
</dbReference>
<keyword evidence="2" id="KW-0540">Nuclease</keyword>